<feature type="non-terminal residue" evidence="3">
    <location>
        <position position="234"/>
    </location>
</feature>
<dbReference type="Gene3D" id="3.40.30.10">
    <property type="entry name" value="Glutaredoxin"/>
    <property type="match status" value="1"/>
</dbReference>
<reference evidence="3" key="1">
    <citation type="submission" date="2020-04" db="EMBL/GenBank/DDBJ databases">
        <title>Draft genome resource of the tomato pathogen Pseudocercospora fuligena.</title>
        <authorList>
            <person name="Zaccaron A."/>
        </authorList>
    </citation>
    <scope>NUCLEOTIDE SEQUENCE</scope>
    <source>
        <strain evidence="3">PF001</strain>
    </source>
</reference>
<evidence type="ECO:0000313" key="3">
    <source>
        <dbReference type="EMBL" id="KAF7196805.1"/>
    </source>
</evidence>
<dbReference type="PANTHER" id="PTHR42336">
    <property type="entry name" value="THIOREDOXIN DOMAIN-CONTAINING PROTEIN-RELATED"/>
    <property type="match status" value="1"/>
</dbReference>
<dbReference type="Pfam" id="PF13911">
    <property type="entry name" value="AhpC-TSA_2"/>
    <property type="match status" value="1"/>
</dbReference>
<dbReference type="InterPro" id="IPR032801">
    <property type="entry name" value="PXL2A/B/C"/>
</dbReference>
<organism evidence="3 4">
    <name type="scientific">Pseudocercospora fuligena</name>
    <dbReference type="NCBI Taxonomy" id="685502"/>
    <lineage>
        <taxon>Eukaryota</taxon>
        <taxon>Fungi</taxon>
        <taxon>Dikarya</taxon>
        <taxon>Ascomycota</taxon>
        <taxon>Pezizomycotina</taxon>
        <taxon>Dothideomycetes</taxon>
        <taxon>Dothideomycetidae</taxon>
        <taxon>Mycosphaerellales</taxon>
        <taxon>Mycosphaerellaceae</taxon>
        <taxon>Pseudocercospora</taxon>
    </lineage>
</organism>
<feature type="transmembrane region" description="Helical" evidence="2">
    <location>
        <begin position="128"/>
        <end position="150"/>
    </location>
</feature>
<name>A0A8H6VS37_9PEZI</name>
<dbReference type="AlphaFoldDB" id="A0A8H6VS37"/>
<keyword evidence="2" id="KW-0812">Transmembrane</keyword>
<dbReference type="OrthoDB" id="40334at2759"/>
<dbReference type="InterPro" id="IPR036249">
    <property type="entry name" value="Thioredoxin-like_sf"/>
</dbReference>
<evidence type="ECO:0000313" key="4">
    <source>
        <dbReference type="Proteomes" id="UP000660729"/>
    </source>
</evidence>
<feature type="compositionally biased region" description="Low complexity" evidence="1">
    <location>
        <begin position="17"/>
        <end position="29"/>
    </location>
</feature>
<protein>
    <recommendedName>
        <fullName evidence="5">Alkyl hydroperoxide reductase subunit C/ Thiol specific antioxidant domain-containing protein</fullName>
    </recommendedName>
</protein>
<accession>A0A8H6VS37</accession>
<proteinExistence type="predicted"/>
<evidence type="ECO:0000256" key="1">
    <source>
        <dbReference type="SAM" id="MobiDB-lite"/>
    </source>
</evidence>
<feature type="region of interest" description="Disordered" evidence="1">
    <location>
        <begin position="1"/>
        <end position="36"/>
    </location>
</feature>
<dbReference type="Proteomes" id="UP000660729">
    <property type="component" value="Unassembled WGS sequence"/>
</dbReference>
<dbReference type="SUPFAM" id="SSF52833">
    <property type="entry name" value="Thioredoxin-like"/>
    <property type="match status" value="1"/>
</dbReference>
<keyword evidence="2" id="KW-0472">Membrane</keyword>
<sequence length="234" mass="25967">MTFQQEFHSWFSPPPSTNLSSSSPSIGSPAPNPTQLSLQPNKRTILAFLRHCGCPFAEKTYIRLREAAKIHRDIDFIAISHSSKSHTETWKKSLPQYGTEPENLRVIVDEGREIYGAYGKMNSMIWSCAPLALFFGFIPAFCSPLTFSLFCSLTLPSPGLGTSSWMHVLSPASMYNVFNLASKEGIKNRPTESGSRWQQGGYWGIGQDGKVKWGRAAERADDVPDFEEGVRAVG</sequence>
<keyword evidence="2" id="KW-1133">Transmembrane helix</keyword>
<keyword evidence="4" id="KW-1185">Reference proteome</keyword>
<dbReference type="PANTHER" id="PTHR42336:SF1">
    <property type="entry name" value="ALKYL HYDROPEROXIDE REDUCTASE SUBUNIT C_ THIOL SPECIFIC ANTIOXIDANT DOMAIN-CONTAINING PROTEIN"/>
    <property type="match status" value="1"/>
</dbReference>
<evidence type="ECO:0000256" key="2">
    <source>
        <dbReference type="SAM" id="Phobius"/>
    </source>
</evidence>
<dbReference type="EMBL" id="JABCIY010000022">
    <property type="protein sequence ID" value="KAF7196805.1"/>
    <property type="molecule type" value="Genomic_DNA"/>
</dbReference>
<comment type="caution">
    <text evidence="3">The sequence shown here is derived from an EMBL/GenBank/DDBJ whole genome shotgun (WGS) entry which is preliminary data.</text>
</comment>
<evidence type="ECO:0008006" key="5">
    <source>
        <dbReference type="Google" id="ProtNLM"/>
    </source>
</evidence>
<gene>
    <name evidence="3" type="ORF">HII31_01723</name>
</gene>